<reference evidence="1 2" key="1">
    <citation type="submission" date="2017-04" db="EMBL/GenBank/DDBJ databases">
        <authorList>
            <person name="Afonso C.L."/>
            <person name="Miller P.J."/>
            <person name="Scott M.A."/>
            <person name="Spackman E."/>
            <person name="Goraichik I."/>
            <person name="Dimitrov K.M."/>
            <person name="Suarez D.L."/>
            <person name="Swayne D.E."/>
        </authorList>
    </citation>
    <scope>NUCLEOTIDE SEQUENCE [LARGE SCALE GENOMIC DNA]</scope>
    <source>
        <strain evidence="1 2">DSM 43828</strain>
    </source>
</reference>
<proteinExistence type="predicted"/>
<dbReference type="NCBIfam" id="TIGR02243">
    <property type="entry name" value="putative baseplate assembly protein"/>
    <property type="match status" value="1"/>
</dbReference>
<dbReference type="OrthoDB" id="9027184at2"/>
<sequence>MKCRTDKRKADVREADYNGLDGVEANDDGTVLTVTFLGRAPRRVGPENIRIDGGRRIVGIRAVDVEIHPAEDPELDDEMRVTVDRPGDNSTYTMRIVEEDAYGRPGTTPYHGFDPRYASADFSFRQACPTDFDCAETKSEISPNRPSPVIDYTARDYASLRRSLLERMTLTLPDWVERHAPDLGVTLVEALAYVGDQLSYQQDAVATEAYLDTARHRVSVRRHVRLVDYAMHDGCNARAWVAMRTDKPLTLNTGDYRFAAIDAGALEPRDRPELGVVISDEQLVSLPPTVTVRVFEPLVPGPIDLHPAHNRIEFWTWGEQECCLPKGATSATLRDCWEDDHDEAEAETEEGRTRRRTLRLAPGDVLVIEEVIGPRTGSPADADPTHRQAVRLTSVTPGVDELYDQPIVEVTWARQDALDFPVCVSTLGGPECELLTDVSVATGNVVLVDHGWDNTYCGGEPELITVPPAETRLPSCDPPAFGCPDRPDEAPVVAKAHDLLTRARNGEPLTEDDIIGLVALLDQATIDRAGLAPDTPAAEQAAALETLLAQITYPAIPPRFRPVLGEQPVTQSVAFPEPGRIAAAQAELLAQIPVRVRAWLDRLWRRVRDGHRLVRPEILALRVLFTERVLDEIDLIEHQERGLLELTARFDRLLSGKLRRIDTLLARARAGAVLGSDAVWEIGQSWGEQYADGLAADDRRLFGPARQAVVQDPRAALPAVTIDVTDVGTWSPRRDLLGSGRNDRHFVGEVDDDGRLVLRFGDGRHGIAPPPGSRLRVRYRVGNGLAGNVGAEAISHLVLCCGVGDGEGITTVRNPMPATGGTAEEPMDQVRQLAPLSLQRTRLRAVTAADYAELAGRVYGVSRAAAQLRWTGTCEQVHVAIDAAGHATADAGLIAAVAGALEQYRRIGHQVTVQPAVLVPVDLEVTICVDPGYQRGHVARAVTKVLNGFFHPDALTFGDPLRVSAIIAAASAVPGVTTAHVTRLKRLFRPAGNELADGLLAVGPLEIIQLDNDSDRPENGRLSIRLGGGR</sequence>
<dbReference type="EMBL" id="FWXV01000001">
    <property type="protein sequence ID" value="SMC47719.1"/>
    <property type="molecule type" value="Genomic_DNA"/>
</dbReference>
<keyword evidence="2" id="KW-1185">Reference proteome</keyword>
<dbReference type="InterPro" id="IPR011749">
    <property type="entry name" value="CHP02243"/>
</dbReference>
<name>A0A1W1ZGW5_KIBAR</name>
<evidence type="ECO:0000313" key="2">
    <source>
        <dbReference type="Proteomes" id="UP000192674"/>
    </source>
</evidence>
<dbReference type="AlphaFoldDB" id="A0A1W1ZGW5"/>
<evidence type="ECO:0000313" key="1">
    <source>
        <dbReference type="EMBL" id="SMC47719.1"/>
    </source>
</evidence>
<gene>
    <name evidence="1" type="ORF">SAMN05661093_00060</name>
</gene>
<organism evidence="1 2">
    <name type="scientific">Kibdelosporangium aridum</name>
    <dbReference type="NCBI Taxonomy" id="2030"/>
    <lineage>
        <taxon>Bacteria</taxon>
        <taxon>Bacillati</taxon>
        <taxon>Actinomycetota</taxon>
        <taxon>Actinomycetes</taxon>
        <taxon>Pseudonocardiales</taxon>
        <taxon>Pseudonocardiaceae</taxon>
        <taxon>Kibdelosporangium</taxon>
    </lineage>
</organism>
<dbReference type="RefSeq" id="WP_084424029.1">
    <property type="nucleotide sequence ID" value="NZ_FWXV01000001.1"/>
</dbReference>
<accession>A0A1W1ZGW5</accession>
<protein>
    <submittedName>
        <fullName evidence="1">Putative baseplate assembly protein</fullName>
    </submittedName>
</protein>
<dbReference type="Proteomes" id="UP000192674">
    <property type="component" value="Unassembled WGS sequence"/>
</dbReference>